<accession>A0A2P2KPC7</accession>
<keyword evidence="1" id="KW-0472">Membrane</keyword>
<sequence length="84" mass="9730">MTVYGNSFYLCSLAYPQQTQKCYNPKVVHFPFSSTSSSCPSLTFPAFACPGTLSFSLSECFYFTLFFSLPRFFDMANWFRFMLM</sequence>
<keyword evidence="1" id="KW-1133">Transmembrane helix</keyword>
<protein>
    <submittedName>
        <fullName evidence="2">Uncharacterized protein</fullName>
    </submittedName>
</protein>
<proteinExistence type="predicted"/>
<reference evidence="2" key="1">
    <citation type="submission" date="2018-02" db="EMBL/GenBank/DDBJ databases">
        <title>Rhizophora mucronata_Transcriptome.</title>
        <authorList>
            <person name="Meera S.P."/>
            <person name="Sreeshan A."/>
            <person name="Augustine A."/>
        </authorList>
    </citation>
    <scope>NUCLEOTIDE SEQUENCE</scope>
    <source>
        <tissue evidence="2">Leaf</tissue>
    </source>
</reference>
<evidence type="ECO:0000313" key="2">
    <source>
        <dbReference type="EMBL" id="MBX07590.1"/>
    </source>
</evidence>
<feature type="transmembrane region" description="Helical" evidence="1">
    <location>
        <begin position="61"/>
        <end position="79"/>
    </location>
</feature>
<name>A0A2P2KPC7_RHIMU</name>
<keyword evidence="1" id="KW-0812">Transmembrane</keyword>
<evidence type="ECO:0000256" key="1">
    <source>
        <dbReference type="SAM" id="Phobius"/>
    </source>
</evidence>
<organism evidence="2">
    <name type="scientific">Rhizophora mucronata</name>
    <name type="common">Asiatic mangrove</name>
    <dbReference type="NCBI Taxonomy" id="61149"/>
    <lineage>
        <taxon>Eukaryota</taxon>
        <taxon>Viridiplantae</taxon>
        <taxon>Streptophyta</taxon>
        <taxon>Embryophyta</taxon>
        <taxon>Tracheophyta</taxon>
        <taxon>Spermatophyta</taxon>
        <taxon>Magnoliopsida</taxon>
        <taxon>eudicotyledons</taxon>
        <taxon>Gunneridae</taxon>
        <taxon>Pentapetalae</taxon>
        <taxon>rosids</taxon>
        <taxon>fabids</taxon>
        <taxon>Malpighiales</taxon>
        <taxon>Rhizophoraceae</taxon>
        <taxon>Rhizophora</taxon>
    </lineage>
</organism>
<dbReference type="AlphaFoldDB" id="A0A2P2KPC7"/>
<dbReference type="EMBL" id="GGEC01027106">
    <property type="protein sequence ID" value="MBX07590.1"/>
    <property type="molecule type" value="Transcribed_RNA"/>
</dbReference>